<dbReference type="CDD" id="cd04084">
    <property type="entry name" value="CBM6_xylanase-like"/>
    <property type="match status" value="1"/>
</dbReference>
<dbReference type="EMBL" id="BTCL01000012">
    <property type="protein sequence ID" value="GMK46423.1"/>
    <property type="molecule type" value="Genomic_DNA"/>
</dbReference>
<sequence length="2054" mass="222600">MKGFLPKCKRSLSIVLSLLILGGIIPVGHATVQAAESSGIAPYTPYVSNVPTPQNSAIINPNYDRSYDDYVVKGPTGIVHPGILQSRSDLNTMRDMVWLGKEPWASAFDAFRRSAESSKNVAIYGNGGTQKEFTYPQVSDSNGDKQLRQDATTAYQQALMWYITGDEDYLNNAKNVLDAWANGLKQFFDTTEPANWDTISKVWGASSVLSSGVAGQKMAAAAEILLYTPSSGWCRDAQGNIDYEKKKVYDNFLRLIWQETNKWFGFYNQAAVGNMGYMSISIFLDDINGYNEAVERFAVNKKAVDQDNASGAESINFSLAAAIMDNGEVVEMGRDQGHSNLDVATYGATARTIHVQGTKLDPVTGVPVAEGGVDPFEFQDQKLLKALSYYTKYNAGYDVEYFPHINGVGQKTGWTGISPRGGSITEAASIYNYYKYEKGYSGGKYDELFKYPEILMEHPEVPAIDTPGSGQLLFTPANGALDTEPKGPPQPLQEAGNLYGLYNRYPAVPFSSNNAVWFKNGFVKPGIASYLDENGYIQYKAEGTMNGNWFGYENFDFGSVPADTLAFTYAQNSTAGSTITMYVTDPDVKLTDETMALTKPTAIFKVPHTGWWTIPNTYVQKFENIGDTLKGKKNLYFKTTGSNNAYNFAAEARWFQFSGGFAKTDNKAIEAPITSETGYVKDEVSDNITLTDGGYIGYRNMNFDSGTVQLLLDHKAAGSGVLEMRLGGPQGQLVKSYPIADTAGNTVTAAFDHQNDEIIYGNNGGNNDFYLVYRGSGTLTFNSFKYVTPSSSGSIQSTKRQGGSYLSDLYGNAEKMGDHVVLPGDSSALTYRNVDMGAKGDDRRFMVLRVKSNEPVVIKAIDLGNGDAAANTVAEFAVPNTNGEFVTIPYDLAKSGYASREGAIYLRLQATGGTADGRVEVDYFSFDNADIPFVDLLQTVSIESDHPGDSSIATAGDTVTLSFTASEPIDNVAVYFGSTKMDAVSTDARHFTVKQKLGEFYTLGKVPFRIDYNQGVNLGRSVKLTTDGTKVTIVNEEGLLNDVFKTLALTDSTPGRSMDTTVQQVGYMLDGNIGTGSDFRSENGGVGWIAFDLGDQDKVQLTQVKLLGSQGLPARSAGIVIQGTNHIGDEPWVTLTAPAVNTVNWQTFPVQTPKAYRYIRIYNSINWYGNVTEVKFFGNVIHEGSPAILDTVTLKSDNPEDSSLAVTGNTVTLNFAANKALENVKVYFGDKWMEAASDDQLHWKAQSTVGTAYQTGKMTFKILYDNGPVVTGTTDGTSVTVIDPLQLALDNATTLPAGDYSRLSYYLFTQEVERIKTEMNAPGYTDMKIAKELYDAKSLLARNPLSFYSFEGNADNAFGSSNGTVSGTPAFKEGKVGKAIELNGTNSYVTLPAKHPLSSYNEITLSTWVYWKGGKDWQRIFDFGNGTTQYMFLTPKTGNFMRFAIKNGGAEQIVQSSQLATNTWVHVAVTLGNGKEKLYVNGVEAASANVTIKPGDFKPTLNYLGKSQFSSDPLLGGMLDEFRIDDHVLSAAEILQLANNTAPHGDYSLLNYLLDKAAALDAKLYTESSWQVLTDTVTNAKALPADASQDAIDAESASLLQAMEALEKLEIKITSSLDPSSPSGQNGWYTTPVTVTLSGYENIQYSLDGGSSWSVYDAPVILGKEGTNQMLYRPESVTDSVYPKSAEAKIDLTAPQLTISGEASYTIDQTVNIICEAVDSVSGVTNSPCNAPLVDVKAYTLLPGVHKVTAEAEDAAGHRSSAEHSYSVTATFDSLSALTETFAAETGAADSQLVVASLQQQLAEAKTKAAERKGAEARNLLQAYIADVNKQSGKAFTAEQATVLIRWAQWLHDVTPLASGAPGKAVLSDNNGHDTGLKDGSYTVTMNLWWGNNGTEFKLYENGKLIATQMLTDNSPEAQTVKTDIAGKVNGTYTYTCELTNIFGTTKCDPHVVTVTDAAPGKPVLSHNNWDGDGNYDVTMNMWWGTNGSEYRLYENGTLIDSQTLSEATPTAQKAATSISGRAPGVYAYRAVLVNAAGETSSQTITITVKEQKG</sequence>
<protein>
    <recommendedName>
        <fullName evidence="3">CBM6 domain-containing protein</fullName>
    </recommendedName>
</protein>
<dbReference type="SUPFAM" id="SSF48230">
    <property type="entry name" value="Chondroitin AC/alginate lyase"/>
    <property type="match status" value="1"/>
</dbReference>
<dbReference type="Gene3D" id="1.50.10.100">
    <property type="entry name" value="Chondroitin AC/alginate lyase"/>
    <property type="match status" value="1"/>
</dbReference>
<dbReference type="SUPFAM" id="SSF81296">
    <property type="entry name" value="E set domains"/>
    <property type="match status" value="2"/>
</dbReference>
<feature type="signal peptide" evidence="2">
    <location>
        <begin position="1"/>
        <end position="30"/>
    </location>
</feature>
<dbReference type="InterPro" id="IPR013783">
    <property type="entry name" value="Ig-like_fold"/>
</dbReference>
<keyword evidence="2" id="KW-0732">Signal</keyword>
<dbReference type="Gene3D" id="2.60.40.10">
    <property type="entry name" value="Immunoglobulins"/>
    <property type="match status" value="2"/>
</dbReference>
<evidence type="ECO:0000313" key="4">
    <source>
        <dbReference type="EMBL" id="GMK46423.1"/>
    </source>
</evidence>
<name>A0ABQ6NMW5_9BACL</name>
<evidence type="ECO:0000259" key="3">
    <source>
        <dbReference type="Pfam" id="PF03422"/>
    </source>
</evidence>
<dbReference type="Gene3D" id="1.20.1270.90">
    <property type="entry name" value="AF1782-like"/>
    <property type="match status" value="1"/>
</dbReference>
<reference evidence="4 5" key="1">
    <citation type="submission" date="2023-05" db="EMBL/GenBank/DDBJ databases">
        <title>Draft genome of Paenibacillus sp. CCS26.</title>
        <authorList>
            <person name="Akita H."/>
            <person name="Shinto Y."/>
            <person name="Kimura Z."/>
        </authorList>
    </citation>
    <scope>NUCLEOTIDE SEQUENCE [LARGE SCALE GENOMIC DNA]</scope>
    <source>
        <strain evidence="4 5">CCS26</strain>
    </source>
</reference>
<dbReference type="Gene3D" id="2.60.120.260">
    <property type="entry name" value="Galactose-binding domain-like"/>
    <property type="match status" value="4"/>
</dbReference>
<dbReference type="Gene3D" id="2.60.120.200">
    <property type="match status" value="1"/>
</dbReference>
<dbReference type="InterPro" id="IPR014756">
    <property type="entry name" value="Ig_E-set"/>
</dbReference>
<feature type="coiled-coil region" evidence="1">
    <location>
        <begin position="1788"/>
        <end position="1815"/>
    </location>
</feature>
<gene>
    <name evidence="4" type="ORF">PghCCS26_35520</name>
</gene>
<dbReference type="InterPro" id="IPR008929">
    <property type="entry name" value="Chondroitin_lyas"/>
</dbReference>
<evidence type="ECO:0000256" key="1">
    <source>
        <dbReference type="SAM" id="Coils"/>
    </source>
</evidence>
<proteinExistence type="predicted"/>
<organism evidence="4 5">
    <name type="scientific">Paenibacillus glycanilyticus</name>
    <dbReference type="NCBI Taxonomy" id="126569"/>
    <lineage>
        <taxon>Bacteria</taxon>
        <taxon>Bacillati</taxon>
        <taxon>Bacillota</taxon>
        <taxon>Bacilli</taxon>
        <taxon>Bacillales</taxon>
        <taxon>Paenibacillaceae</taxon>
        <taxon>Paenibacillus</taxon>
    </lineage>
</organism>
<evidence type="ECO:0000256" key="2">
    <source>
        <dbReference type="SAM" id="SignalP"/>
    </source>
</evidence>
<comment type="caution">
    <text evidence="4">The sequence shown here is derived from an EMBL/GenBank/DDBJ whole genome shotgun (WGS) entry which is preliminary data.</text>
</comment>
<dbReference type="SUPFAM" id="SSF49899">
    <property type="entry name" value="Concanavalin A-like lectins/glucanases"/>
    <property type="match status" value="1"/>
</dbReference>
<dbReference type="InterPro" id="IPR013320">
    <property type="entry name" value="ConA-like_dom_sf"/>
</dbReference>
<feature type="chain" id="PRO_5045788241" description="CBM6 domain-containing protein" evidence="2">
    <location>
        <begin position="31"/>
        <end position="2054"/>
    </location>
</feature>
<evidence type="ECO:0000313" key="5">
    <source>
        <dbReference type="Proteomes" id="UP001285921"/>
    </source>
</evidence>
<dbReference type="Pfam" id="PF03422">
    <property type="entry name" value="CBM_6"/>
    <property type="match status" value="1"/>
</dbReference>
<keyword evidence="1" id="KW-0175">Coiled coil</keyword>
<accession>A0ABQ6NMW5</accession>
<dbReference type="InterPro" id="IPR005084">
    <property type="entry name" value="CBM6"/>
</dbReference>
<keyword evidence="5" id="KW-1185">Reference proteome</keyword>
<feature type="domain" description="CBM6" evidence="3">
    <location>
        <begin position="540"/>
        <end position="658"/>
    </location>
</feature>
<dbReference type="Pfam" id="PF13385">
    <property type="entry name" value="Laminin_G_3"/>
    <property type="match status" value="1"/>
</dbReference>
<dbReference type="Proteomes" id="UP001285921">
    <property type="component" value="Unassembled WGS sequence"/>
</dbReference>